<name>A0A3M7TYA8_9BACI</name>
<keyword evidence="1" id="KW-0969">Cilium</keyword>
<comment type="caution">
    <text evidence="1">The sequence shown here is derived from an EMBL/GenBank/DDBJ whole genome shotgun (WGS) entry which is preliminary data.</text>
</comment>
<keyword evidence="1" id="KW-0966">Cell projection</keyword>
<dbReference type="AlphaFoldDB" id="A0A3M7TYA8"/>
<dbReference type="EMBL" id="RHIB01000001">
    <property type="protein sequence ID" value="RNA70566.1"/>
    <property type="molecule type" value="Genomic_DNA"/>
</dbReference>
<organism evidence="1 2">
    <name type="scientific">Alteribacter keqinensis</name>
    <dbReference type="NCBI Taxonomy" id="2483800"/>
    <lineage>
        <taxon>Bacteria</taxon>
        <taxon>Bacillati</taxon>
        <taxon>Bacillota</taxon>
        <taxon>Bacilli</taxon>
        <taxon>Bacillales</taxon>
        <taxon>Bacillaceae</taxon>
        <taxon>Alteribacter</taxon>
    </lineage>
</organism>
<gene>
    <name evidence="1" type="ORF">EBO34_03420</name>
</gene>
<dbReference type="InterPro" id="IPR006135">
    <property type="entry name" value="T3SS_substrate_exporter"/>
</dbReference>
<dbReference type="InterPro" id="IPR029025">
    <property type="entry name" value="T3SS_substrate_exporter_C"/>
</dbReference>
<evidence type="ECO:0000313" key="2">
    <source>
        <dbReference type="Proteomes" id="UP000278746"/>
    </source>
</evidence>
<dbReference type="PANTHER" id="PTHR30531">
    <property type="entry name" value="FLAGELLAR BIOSYNTHETIC PROTEIN FLHB"/>
    <property type="match status" value="1"/>
</dbReference>
<dbReference type="PANTHER" id="PTHR30531:SF12">
    <property type="entry name" value="FLAGELLAR BIOSYNTHETIC PROTEIN FLHB"/>
    <property type="match status" value="1"/>
</dbReference>
<dbReference type="Proteomes" id="UP000278746">
    <property type="component" value="Unassembled WGS sequence"/>
</dbReference>
<accession>A0A3M7TYA8</accession>
<proteinExistence type="predicted"/>
<dbReference type="GO" id="GO:0005886">
    <property type="term" value="C:plasma membrane"/>
    <property type="evidence" value="ECO:0007669"/>
    <property type="project" value="TreeGrafter"/>
</dbReference>
<reference evidence="1 2" key="1">
    <citation type="submission" date="2018-10" db="EMBL/GenBank/DDBJ databases">
        <title>Bacillus Keqinensis sp. nov., a moderately halophilic bacterium isolated from a saline-alkaline lake.</title>
        <authorList>
            <person name="Wang H."/>
        </authorList>
    </citation>
    <scope>NUCLEOTIDE SEQUENCE [LARGE SCALE GENOMIC DNA]</scope>
    <source>
        <strain evidence="1 2">KQ-3</strain>
    </source>
</reference>
<keyword evidence="1" id="KW-0282">Flagellum</keyword>
<protein>
    <submittedName>
        <fullName evidence="1">Flagellar biosynthesis protein FlhS</fullName>
    </submittedName>
</protein>
<dbReference type="OrthoDB" id="9810419at2"/>
<evidence type="ECO:0000313" key="1">
    <source>
        <dbReference type="EMBL" id="RNA70566.1"/>
    </source>
</evidence>
<keyword evidence="2" id="KW-1185">Reference proteome</keyword>
<dbReference type="GO" id="GO:0009306">
    <property type="term" value="P:protein secretion"/>
    <property type="evidence" value="ECO:0007669"/>
    <property type="project" value="InterPro"/>
</dbReference>
<dbReference type="Gene3D" id="3.40.1690.10">
    <property type="entry name" value="secretion proteins EscU"/>
    <property type="match status" value="1"/>
</dbReference>
<dbReference type="Pfam" id="PF01312">
    <property type="entry name" value="Bac_export_2"/>
    <property type="match status" value="1"/>
</dbReference>
<sequence>MVSQHFNQIKRKRTNGPSAAVVQYDESAGDAPLVVAQGKGEVAGQIIALAKEHGIPLEEDASLLANLLDLDLGDQVPPQLYSVMAEILLLIEEIDHSY</sequence>
<dbReference type="SUPFAM" id="SSF160544">
    <property type="entry name" value="EscU C-terminal domain-like"/>
    <property type="match status" value="1"/>
</dbReference>